<dbReference type="GO" id="GO:0071731">
    <property type="term" value="P:response to nitric oxide"/>
    <property type="evidence" value="ECO:0007669"/>
    <property type="project" value="TreeGrafter"/>
</dbReference>
<dbReference type="NCBIfam" id="TIGR02946">
    <property type="entry name" value="acyl_WS_DGAT"/>
    <property type="match status" value="1"/>
</dbReference>
<evidence type="ECO:0000256" key="1">
    <source>
        <dbReference type="ARBA" id="ARBA00004771"/>
    </source>
</evidence>
<comment type="pathway">
    <text evidence="1 11">Glycerolipid metabolism; triacylglycerol biosynthesis.</text>
</comment>
<evidence type="ECO:0000256" key="2">
    <source>
        <dbReference type="ARBA" id="ARBA00005189"/>
    </source>
</evidence>
<dbReference type="InterPro" id="IPR023213">
    <property type="entry name" value="CAT-like_dom_sf"/>
</dbReference>
<keyword evidence="7 11" id="KW-0319">Glycerol metabolism</keyword>
<proteinExistence type="inferred from homology"/>
<dbReference type="OrthoDB" id="9810950at2"/>
<evidence type="ECO:0000259" key="12">
    <source>
        <dbReference type="Pfam" id="PF03007"/>
    </source>
</evidence>
<evidence type="ECO:0000256" key="3">
    <source>
        <dbReference type="ARBA" id="ARBA00009587"/>
    </source>
</evidence>
<protein>
    <recommendedName>
        <fullName evidence="4 11">Diacylglycerol O-acyltransferase</fullName>
        <ecNumber evidence="4 11">2.3.1.20</ecNumber>
    </recommendedName>
</protein>
<dbReference type="EC" id="2.3.1.20" evidence="4 11"/>
<gene>
    <name evidence="14" type="ORF">B0I33_103571</name>
</gene>
<keyword evidence="9 11" id="KW-0012">Acyltransferase</keyword>
<evidence type="ECO:0000256" key="7">
    <source>
        <dbReference type="ARBA" id="ARBA00022798"/>
    </source>
</evidence>
<comment type="catalytic activity">
    <reaction evidence="10 11">
        <text>an acyl-CoA + a 1,2-diacyl-sn-glycerol = a triacyl-sn-glycerol + CoA</text>
        <dbReference type="Rhea" id="RHEA:10868"/>
        <dbReference type="ChEBI" id="CHEBI:17815"/>
        <dbReference type="ChEBI" id="CHEBI:57287"/>
        <dbReference type="ChEBI" id="CHEBI:58342"/>
        <dbReference type="ChEBI" id="CHEBI:64615"/>
        <dbReference type="EC" id="2.3.1.20"/>
    </reaction>
</comment>
<dbReference type="PANTHER" id="PTHR31650:SF1">
    <property type="entry name" value="WAX ESTER SYNTHASE_DIACYLGLYCEROL ACYLTRANSFERASE 4-RELATED"/>
    <property type="match status" value="1"/>
</dbReference>
<evidence type="ECO:0000313" key="14">
    <source>
        <dbReference type="EMBL" id="PRX49534.1"/>
    </source>
</evidence>
<sequence>MPANRLSALDVAFLCLESDTTPMHMGAVVTFRPGEVADPARLTGLLADRARRIPRLRRRVRTSWPPLGGAQWTEDPGFDVMRHIEVHHLTDRFQADPLAEHASYWIAEPLDPETPLWNAQIVTGLPGGEFALLLKFHHAFADGQGAVEVALGLLDGVSLPRQRGAERPKPAPARSPLDVLWDSATTAIGQAGESAGIAGAVLRAARPYPVSPTATPNSRSRRLGFVRLDMGDVRRVRRSLGGTTNDVVLAVLAGALRDWMTNRGRRPEAGPLRALVPVSLRGREAERAGGNVLSGYLCDLPVELEDPAARLRAVRATMDRNKKAGPARGAGAIPILANRVPAGVHRIATKVAGRAAPLLFDTVVTNVPLPGVPMTFGGAALREVYPFVPLAPHQAVGVAVSSYRDTLHVGLQANGEAVPDVGSLGDAVTKSMAALLLSARA</sequence>
<evidence type="ECO:0000256" key="10">
    <source>
        <dbReference type="ARBA" id="ARBA00048109"/>
    </source>
</evidence>
<dbReference type="InterPro" id="IPR014292">
    <property type="entry name" value="Acyl_transf_WS/DGAT"/>
</dbReference>
<dbReference type="Proteomes" id="UP000238362">
    <property type="component" value="Unassembled WGS sequence"/>
</dbReference>
<organism evidence="14 15">
    <name type="scientific">Prauserella shujinwangii</name>
    <dbReference type="NCBI Taxonomy" id="1453103"/>
    <lineage>
        <taxon>Bacteria</taxon>
        <taxon>Bacillati</taxon>
        <taxon>Actinomycetota</taxon>
        <taxon>Actinomycetes</taxon>
        <taxon>Pseudonocardiales</taxon>
        <taxon>Pseudonocardiaceae</taxon>
        <taxon>Prauserella</taxon>
    </lineage>
</organism>
<dbReference type="Gene3D" id="3.30.559.10">
    <property type="entry name" value="Chloramphenicol acetyltransferase-like domain"/>
    <property type="match status" value="1"/>
</dbReference>
<dbReference type="RefSeq" id="WP_106178174.1">
    <property type="nucleotide sequence ID" value="NZ_PVNH01000003.1"/>
</dbReference>
<dbReference type="UniPathway" id="UPA00282"/>
<keyword evidence="5 11" id="KW-0444">Lipid biosynthesis</keyword>
<evidence type="ECO:0000256" key="11">
    <source>
        <dbReference type="RuleBase" id="RU361241"/>
    </source>
</evidence>
<reference evidence="14 15" key="1">
    <citation type="submission" date="2018-03" db="EMBL/GenBank/DDBJ databases">
        <title>Genomic Encyclopedia of Type Strains, Phase III (KMG-III): the genomes of soil and plant-associated and newly described type strains.</title>
        <authorList>
            <person name="Whitman W."/>
        </authorList>
    </citation>
    <scope>NUCLEOTIDE SEQUENCE [LARGE SCALE GENOMIC DNA]</scope>
    <source>
        <strain evidence="14 15">CGMCC 4.7125</strain>
    </source>
</reference>
<dbReference type="AlphaFoldDB" id="A0A2T0LZJ0"/>
<dbReference type="GO" id="GO:0051701">
    <property type="term" value="P:biological process involved in interaction with host"/>
    <property type="evidence" value="ECO:0007669"/>
    <property type="project" value="TreeGrafter"/>
</dbReference>
<evidence type="ECO:0000259" key="13">
    <source>
        <dbReference type="Pfam" id="PF06974"/>
    </source>
</evidence>
<evidence type="ECO:0000256" key="5">
    <source>
        <dbReference type="ARBA" id="ARBA00022516"/>
    </source>
</evidence>
<dbReference type="Pfam" id="PF06974">
    <property type="entry name" value="WS_DGAT_C"/>
    <property type="match status" value="1"/>
</dbReference>
<evidence type="ECO:0000313" key="15">
    <source>
        <dbReference type="Proteomes" id="UP000238362"/>
    </source>
</evidence>
<keyword evidence="6 11" id="KW-0808">Transferase</keyword>
<dbReference type="Pfam" id="PF03007">
    <property type="entry name" value="WS_DGAT_cat"/>
    <property type="match status" value="1"/>
</dbReference>
<dbReference type="SUPFAM" id="SSF52777">
    <property type="entry name" value="CoA-dependent acyltransferases"/>
    <property type="match status" value="2"/>
</dbReference>
<dbReference type="InterPro" id="IPR004255">
    <property type="entry name" value="O-acyltransferase_WSD1_N"/>
</dbReference>
<keyword evidence="8 11" id="KW-0443">Lipid metabolism</keyword>
<keyword evidence="15" id="KW-1185">Reference proteome</keyword>
<dbReference type="GO" id="GO:0019432">
    <property type="term" value="P:triglyceride biosynthetic process"/>
    <property type="evidence" value="ECO:0007669"/>
    <property type="project" value="UniProtKB-UniPathway"/>
</dbReference>
<feature type="domain" description="O-acyltransferase WSD1 C-terminal" evidence="13">
    <location>
        <begin position="290"/>
        <end position="435"/>
    </location>
</feature>
<dbReference type="PANTHER" id="PTHR31650">
    <property type="entry name" value="O-ACYLTRANSFERASE (WSD1-LIKE) FAMILY PROTEIN"/>
    <property type="match status" value="1"/>
</dbReference>
<dbReference type="InterPro" id="IPR009721">
    <property type="entry name" value="O-acyltransferase_WSD1_C"/>
</dbReference>
<feature type="domain" description="O-acyltransferase WSD1-like N-terminal" evidence="12">
    <location>
        <begin position="6"/>
        <end position="248"/>
    </location>
</feature>
<dbReference type="GO" id="GO:0006071">
    <property type="term" value="P:glycerol metabolic process"/>
    <property type="evidence" value="ECO:0007669"/>
    <property type="project" value="UniProtKB-KW"/>
</dbReference>
<comment type="pathway">
    <text evidence="2">Lipid metabolism.</text>
</comment>
<comment type="similarity">
    <text evidence="3 11">Belongs to the long-chain O-acyltransferase family.</text>
</comment>
<name>A0A2T0LZJ0_9PSEU</name>
<dbReference type="GO" id="GO:0005886">
    <property type="term" value="C:plasma membrane"/>
    <property type="evidence" value="ECO:0007669"/>
    <property type="project" value="TreeGrafter"/>
</dbReference>
<comment type="caution">
    <text evidence="14">The sequence shown here is derived from an EMBL/GenBank/DDBJ whole genome shotgun (WGS) entry which is preliminary data.</text>
</comment>
<evidence type="ECO:0000256" key="9">
    <source>
        <dbReference type="ARBA" id="ARBA00023315"/>
    </source>
</evidence>
<dbReference type="InterPro" id="IPR045034">
    <property type="entry name" value="O-acyltransferase_WSD1-like"/>
</dbReference>
<accession>A0A2T0LZJ0</accession>
<evidence type="ECO:0000256" key="4">
    <source>
        <dbReference type="ARBA" id="ARBA00013244"/>
    </source>
</evidence>
<dbReference type="GO" id="GO:0004144">
    <property type="term" value="F:diacylglycerol O-acyltransferase activity"/>
    <property type="evidence" value="ECO:0007669"/>
    <property type="project" value="UniProtKB-EC"/>
</dbReference>
<dbReference type="GO" id="GO:0001666">
    <property type="term" value="P:response to hypoxia"/>
    <property type="evidence" value="ECO:0007669"/>
    <property type="project" value="TreeGrafter"/>
</dbReference>
<evidence type="ECO:0000256" key="8">
    <source>
        <dbReference type="ARBA" id="ARBA00023098"/>
    </source>
</evidence>
<dbReference type="EMBL" id="PVNH01000003">
    <property type="protein sequence ID" value="PRX49534.1"/>
    <property type="molecule type" value="Genomic_DNA"/>
</dbReference>
<evidence type="ECO:0000256" key="6">
    <source>
        <dbReference type="ARBA" id="ARBA00022679"/>
    </source>
</evidence>